<dbReference type="EMBL" id="PVNP01000142">
    <property type="protein sequence ID" value="PRO73152.1"/>
    <property type="molecule type" value="Genomic_DNA"/>
</dbReference>
<evidence type="ECO:0000256" key="2">
    <source>
        <dbReference type="ARBA" id="ARBA00004496"/>
    </source>
</evidence>
<sequence>MSGVCYQHGLLSGSDGHRVYYELSGNPNGEPVLVIHGGPGAGLGTRYTHFFDLSAYHVIGFEQRGCGRSQPYLSLSHNTTQDLLTDITRLREHLSITRWLMFGGSWGTTLALLAAVREPETVSGLILRGIFLAREEDFKWFLAPDGGAAQIYPDAYQRFIEEIENPTSFTAVLAHYSKVFSGADERRRHQAAIRWYQWEEAIARVHSPGEQVQPESAHPLMLSLAVLEWHYITNRCFISENEILQQAHRLAGIPGRIIHGRCDTVCKPQGAYALHQRWPDSKLLLIDGAGHSSAEPAIAMALREATHQFILKR</sequence>
<dbReference type="InterPro" id="IPR002410">
    <property type="entry name" value="Peptidase_S33"/>
</dbReference>
<dbReference type="PIRSF" id="PIRSF006431">
    <property type="entry name" value="Pept_S33"/>
    <property type="match status" value="1"/>
</dbReference>
<dbReference type="InterPro" id="IPR005944">
    <property type="entry name" value="Pro_iminopeptidase"/>
</dbReference>
<evidence type="ECO:0000313" key="15">
    <source>
        <dbReference type="EMBL" id="PRO73152.1"/>
    </source>
</evidence>
<keyword evidence="8 11" id="KW-0645">Protease</keyword>
<evidence type="ECO:0000313" key="16">
    <source>
        <dbReference type="Proteomes" id="UP000238949"/>
    </source>
</evidence>
<dbReference type="InterPro" id="IPR029058">
    <property type="entry name" value="AB_hydrolase_fold"/>
</dbReference>
<feature type="active site" description="Proton donor" evidence="12">
    <location>
        <position position="291"/>
    </location>
</feature>
<evidence type="ECO:0000256" key="13">
    <source>
        <dbReference type="RuleBase" id="RU003421"/>
    </source>
</evidence>
<gene>
    <name evidence="15" type="primary">pip</name>
    <name evidence="15" type="ORF">C6Y40_12930</name>
</gene>
<keyword evidence="9 11" id="KW-0378">Hydrolase</keyword>
<organism evidence="15 16">
    <name type="scientific">Alteromonas alba</name>
    <dbReference type="NCBI Taxonomy" id="2079529"/>
    <lineage>
        <taxon>Bacteria</taxon>
        <taxon>Pseudomonadati</taxon>
        <taxon>Pseudomonadota</taxon>
        <taxon>Gammaproteobacteria</taxon>
        <taxon>Alteromonadales</taxon>
        <taxon>Alteromonadaceae</taxon>
        <taxon>Alteromonas/Salinimonas group</taxon>
        <taxon>Alteromonas</taxon>
    </lineage>
</organism>
<evidence type="ECO:0000259" key="14">
    <source>
        <dbReference type="Pfam" id="PF00561"/>
    </source>
</evidence>
<reference evidence="16" key="1">
    <citation type="journal article" date="2020" name="Int. J. Syst. Evol. Microbiol.">
        <title>Alteromonas alba sp. nov., a marine bacterium isolated from the seawater of the West Pacific Ocean.</title>
        <authorList>
            <person name="Sun C."/>
            <person name="Wu Y.-H."/>
            <person name="Xamxidin M."/>
            <person name="Cheng H."/>
            <person name="Xu X.-W."/>
        </authorList>
    </citation>
    <scope>NUCLEOTIDE SEQUENCE [LARGE SCALE GENOMIC DNA]</scope>
    <source>
        <strain evidence="16">190</strain>
    </source>
</reference>
<dbReference type="RefSeq" id="WP_105934933.1">
    <property type="nucleotide sequence ID" value="NZ_PVNP01000142.1"/>
</dbReference>
<evidence type="ECO:0000256" key="11">
    <source>
        <dbReference type="PIRNR" id="PIRNR006431"/>
    </source>
</evidence>
<dbReference type="NCBIfam" id="TIGR01249">
    <property type="entry name" value="pro_imino_pep_1"/>
    <property type="match status" value="1"/>
</dbReference>
<evidence type="ECO:0000256" key="8">
    <source>
        <dbReference type="ARBA" id="ARBA00022670"/>
    </source>
</evidence>
<evidence type="ECO:0000256" key="12">
    <source>
        <dbReference type="PIRSR" id="PIRSR006431-1"/>
    </source>
</evidence>
<dbReference type="InterPro" id="IPR000073">
    <property type="entry name" value="AB_hydrolase_1"/>
</dbReference>
<keyword evidence="6 11" id="KW-0031">Aminopeptidase</keyword>
<keyword evidence="7 11" id="KW-0963">Cytoplasm</keyword>
<evidence type="ECO:0000256" key="6">
    <source>
        <dbReference type="ARBA" id="ARBA00022438"/>
    </source>
</evidence>
<dbReference type="Pfam" id="PF00561">
    <property type="entry name" value="Abhydrolase_1"/>
    <property type="match status" value="1"/>
</dbReference>
<feature type="domain" description="AB hydrolase-1" evidence="14">
    <location>
        <begin position="31"/>
        <end position="293"/>
    </location>
</feature>
<comment type="similarity">
    <text evidence="3 11 13">Belongs to the peptidase S33 family.</text>
</comment>
<feature type="active site" description="Nucleophile" evidence="12">
    <location>
        <position position="105"/>
    </location>
</feature>
<dbReference type="AlphaFoldDB" id="A0A2S9V9M8"/>
<comment type="catalytic activity">
    <reaction evidence="1 11 13">
        <text>Release of N-terminal proline from a peptide.</text>
        <dbReference type="EC" id="3.4.11.5"/>
    </reaction>
</comment>
<dbReference type="GO" id="GO:0004177">
    <property type="term" value="F:aminopeptidase activity"/>
    <property type="evidence" value="ECO:0007669"/>
    <property type="project" value="UniProtKB-UniRule"/>
</dbReference>
<dbReference type="EC" id="3.4.11.5" evidence="4 11"/>
<dbReference type="Gene3D" id="3.40.50.1820">
    <property type="entry name" value="alpha/beta hydrolase"/>
    <property type="match status" value="1"/>
</dbReference>
<evidence type="ECO:0000256" key="7">
    <source>
        <dbReference type="ARBA" id="ARBA00022490"/>
    </source>
</evidence>
<evidence type="ECO:0000256" key="5">
    <source>
        <dbReference type="ARBA" id="ARBA00021843"/>
    </source>
</evidence>
<dbReference type="GO" id="GO:0005737">
    <property type="term" value="C:cytoplasm"/>
    <property type="evidence" value="ECO:0007669"/>
    <property type="project" value="UniProtKB-SubCell"/>
</dbReference>
<dbReference type="GO" id="GO:0006508">
    <property type="term" value="P:proteolysis"/>
    <property type="evidence" value="ECO:0007669"/>
    <property type="project" value="UniProtKB-KW"/>
</dbReference>
<dbReference type="PANTHER" id="PTHR43722">
    <property type="entry name" value="PROLINE IMINOPEPTIDASE"/>
    <property type="match status" value="1"/>
</dbReference>
<evidence type="ECO:0000256" key="4">
    <source>
        <dbReference type="ARBA" id="ARBA00012568"/>
    </source>
</evidence>
<comment type="caution">
    <text evidence="15">The sequence shown here is derived from an EMBL/GenBank/DDBJ whole genome shotgun (WGS) entry which is preliminary data.</text>
</comment>
<feature type="active site" evidence="12">
    <location>
        <position position="263"/>
    </location>
</feature>
<proteinExistence type="inferred from homology"/>
<dbReference type="PRINTS" id="PR00793">
    <property type="entry name" value="PROAMNOPTASE"/>
</dbReference>
<dbReference type="Proteomes" id="UP000238949">
    <property type="component" value="Unassembled WGS sequence"/>
</dbReference>
<evidence type="ECO:0000256" key="9">
    <source>
        <dbReference type="ARBA" id="ARBA00022801"/>
    </source>
</evidence>
<dbReference type="PANTHER" id="PTHR43722:SF1">
    <property type="entry name" value="PROLINE IMINOPEPTIDASE"/>
    <property type="match status" value="1"/>
</dbReference>
<dbReference type="SUPFAM" id="SSF53474">
    <property type="entry name" value="alpha/beta-Hydrolases"/>
    <property type="match status" value="1"/>
</dbReference>
<dbReference type="OrthoDB" id="9796770at2"/>
<evidence type="ECO:0000256" key="1">
    <source>
        <dbReference type="ARBA" id="ARBA00001585"/>
    </source>
</evidence>
<evidence type="ECO:0000256" key="3">
    <source>
        <dbReference type="ARBA" id="ARBA00010088"/>
    </source>
</evidence>
<comment type="subcellular location">
    <subcellularLocation>
        <location evidence="2 11">Cytoplasm</location>
    </subcellularLocation>
</comment>
<keyword evidence="16" id="KW-1185">Reference proteome</keyword>
<evidence type="ECO:0000256" key="10">
    <source>
        <dbReference type="ARBA" id="ARBA00029605"/>
    </source>
</evidence>
<protein>
    <recommendedName>
        <fullName evidence="5 11">Proline iminopeptidase</fullName>
        <shortName evidence="11">PIP</shortName>
        <ecNumber evidence="4 11">3.4.11.5</ecNumber>
    </recommendedName>
    <alternativeName>
        <fullName evidence="10 11">Prolyl aminopeptidase</fullName>
    </alternativeName>
</protein>
<accession>A0A2S9V9M8</accession>
<name>A0A2S9V9M8_9ALTE</name>